<gene>
    <name evidence="2" type="ORF">POL58_48830</name>
</gene>
<dbReference type="SUPFAM" id="SSF82866">
    <property type="entry name" value="Multidrug efflux transporter AcrB transmembrane domain"/>
    <property type="match status" value="2"/>
</dbReference>
<feature type="transmembrane region" description="Helical" evidence="1">
    <location>
        <begin position="12"/>
        <end position="40"/>
    </location>
</feature>
<reference evidence="2 3" key="1">
    <citation type="submission" date="2022-11" db="EMBL/GenBank/DDBJ databases">
        <title>Minimal conservation of predation-associated metabolite biosynthetic gene clusters underscores biosynthetic potential of Myxococcota including descriptions for ten novel species: Archangium lansinium sp. nov., Myxococcus landrumus sp. nov., Nannocystis bai.</title>
        <authorList>
            <person name="Ahearne A."/>
            <person name="Stevens C."/>
            <person name="Dowd S."/>
        </authorList>
    </citation>
    <scope>NUCLEOTIDE SEQUENCE [LARGE SCALE GENOMIC DNA]</scope>
    <source>
        <strain evidence="2 3">NCELM</strain>
    </source>
</reference>
<dbReference type="PANTHER" id="PTHR32063">
    <property type="match status" value="1"/>
</dbReference>
<evidence type="ECO:0000256" key="1">
    <source>
        <dbReference type="SAM" id="Phobius"/>
    </source>
</evidence>
<feature type="transmembrane region" description="Helical" evidence="1">
    <location>
        <begin position="347"/>
        <end position="367"/>
    </location>
</feature>
<proteinExistence type="predicted"/>
<feature type="transmembrane region" description="Helical" evidence="1">
    <location>
        <begin position="374"/>
        <end position="394"/>
    </location>
</feature>
<keyword evidence="1" id="KW-1133">Transmembrane helix</keyword>
<dbReference type="Gene3D" id="3.30.70.1430">
    <property type="entry name" value="Multidrug efflux transporter AcrB pore domain"/>
    <property type="match status" value="2"/>
</dbReference>
<dbReference type="Gene3D" id="3.30.2090.10">
    <property type="entry name" value="Multidrug efflux transporter AcrB TolC docking domain, DN and DC subdomains"/>
    <property type="match status" value="2"/>
</dbReference>
<evidence type="ECO:0000313" key="2">
    <source>
        <dbReference type="EMBL" id="MDC0675730.1"/>
    </source>
</evidence>
<feature type="transmembrane region" description="Helical" evidence="1">
    <location>
        <begin position="1015"/>
        <end position="1042"/>
    </location>
</feature>
<dbReference type="Proteomes" id="UP001217838">
    <property type="component" value="Unassembled WGS sequence"/>
</dbReference>
<dbReference type="SUPFAM" id="SSF82714">
    <property type="entry name" value="Multidrug efflux transporter AcrB TolC docking domain, DN and DC subdomains"/>
    <property type="match status" value="1"/>
</dbReference>
<dbReference type="SUPFAM" id="SSF82693">
    <property type="entry name" value="Multidrug efflux transporter AcrB pore domain, PN1, PN2, PC1 and PC2 subdomains"/>
    <property type="match status" value="2"/>
</dbReference>
<comment type="caution">
    <text evidence="2">The sequence shown here is derived from an EMBL/GenBank/DDBJ whole genome shotgun (WGS) entry which is preliminary data.</text>
</comment>
<sequence length="1052" mass="109382">MTTRVADPTPRGLLHAAIAHPVAVMVAVILVVLAGLASLIDLPIQLTPEVSTPEISVKTAWPGASPAEVETELLEEQEEALEGVIGLLRMESEAKPGQARIRLIFEVGTELEVARLRVANAMSEVDMHPAGARQPVIATAGTVGQPISIVIIRGREGQAVAGHRHWVERNVLPRFRRIPGVAAVELTGGGDQVVHIDFDLAALAARDLSIATVAARVKAVLVDASAGDVTLGKRRLLVRTPLAPERVEDFAALVIGEAPSAGLRPIVLGDVATVRAGLRKPTGVAMAGTSPAMGLVMFAEAGANVLAVSREIRALVDGLARERVAAEGLHIEVFDDQVDYIERALDLVTENLLMGGALAIVVLWLFLRSAGAAGLIGLSIPICVCGTALGMASFGRSVNVVSLAGTTFAVGMVVDNSIVVLESIEVWRGRCDSMAEAARRGVEEVWGALVMNTATTAVVFVPVVLWRGEVGELLRDIAVAISASVAFSLLVSNLVLPSLAAWWLRARPERDRAPGPAASSGVRSLLAGQIRWLTQTATRSVGFLILFMAAAVAVVVRLPAMEYLPSGDRNLVFGIVVPPPGYSVAELEAMGASVQAEVVAHEGVDLGGVPAIRRSFFVGDANEVLCGASTVDDTRAGELAGFYRRTLAEVPDANSFATQASLFASRLGDGRAVEIDLRGPDLDVLRASSEALLAELSERVPAAQARAIPSLDPGAPELWVAPRPERCASMGVGMAELALAVDAIVDGAVIGEWGPTGEAKLEVVLRARSSGEPLVGGEASSNMRVEQLGAAPLAGPRGEPVSLSSLADITVELGPTQIRRIEGARAITLQVTPPPELPLERAMQQIQGTVSELSADGRIPASVDVAIAGTAGKLAQAKGQLTRVLGVALLISYLLLAALFGNFFAPVAVLVTIPLAGAGGVAGLLVLDRFGGGQGLDVMTAIGFLILIGVVVNNAILIVEGALARLAAGLDLVAATTDAVGARTRPILMTSLTSLVALLPMVLVPGAGAELYRGVGAIVLGGLAVSTALCLHVVPCVFVTLWRVRGWFERSM</sequence>
<organism evidence="2 3">
    <name type="scientific">Nannocystis radixulma</name>
    <dbReference type="NCBI Taxonomy" id="2995305"/>
    <lineage>
        <taxon>Bacteria</taxon>
        <taxon>Pseudomonadati</taxon>
        <taxon>Myxococcota</taxon>
        <taxon>Polyangia</taxon>
        <taxon>Nannocystales</taxon>
        <taxon>Nannocystaceae</taxon>
        <taxon>Nannocystis</taxon>
    </lineage>
</organism>
<dbReference type="RefSeq" id="WP_272011173.1">
    <property type="nucleotide sequence ID" value="NZ_JAQNDN010000028.1"/>
</dbReference>
<feature type="transmembrane region" description="Helical" evidence="1">
    <location>
        <begin position="477"/>
        <end position="504"/>
    </location>
</feature>
<accession>A0ABT5BQ73</accession>
<keyword evidence="1" id="KW-0812">Transmembrane</keyword>
<dbReference type="Gene3D" id="3.30.70.1320">
    <property type="entry name" value="Multidrug efflux transporter AcrB pore domain like"/>
    <property type="match status" value="1"/>
</dbReference>
<keyword evidence="1" id="KW-0472">Membrane</keyword>
<feature type="transmembrane region" description="Helical" evidence="1">
    <location>
        <begin position="540"/>
        <end position="560"/>
    </location>
</feature>
<name>A0ABT5BQ73_9BACT</name>
<dbReference type="PANTHER" id="PTHR32063:SF0">
    <property type="entry name" value="SWARMING MOTILITY PROTEIN SWRC"/>
    <property type="match status" value="1"/>
</dbReference>
<feature type="transmembrane region" description="Helical" evidence="1">
    <location>
        <begin position="987"/>
        <end position="1009"/>
    </location>
</feature>
<keyword evidence="3" id="KW-1185">Reference proteome</keyword>
<protein>
    <submittedName>
        <fullName evidence="2">Efflux RND transporter permease subunit</fullName>
    </submittedName>
</protein>
<dbReference type="EMBL" id="JAQNDN010000028">
    <property type="protein sequence ID" value="MDC0675730.1"/>
    <property type="molecule type" value="Genomic_DNA"/>
</dbReference>
<dbReference type="InterPro" id="IPR027463">
    <property type="entry name" value="AcrB_DN_DC_subdom"/>
</dbReference>
<dbReference type="Pfam" id="PF00873">
    <property type="entry name" value="ACR_tran"/>
    <property type="match status" value="1"/>
</dbReference>
<feature type="transmembrane region" description="Helical" evidence="1">
    <location>
        <begin position="938"/>
        <end position="956"/>
    </location>
</feature>
<feature type="transmembrane region" description="Helical" evidence="1">
    <location>
        <begin position="907"/>
        <end position="926"/>
    </location>
</feature>
<dbReference type="InterPro" id="IPR001036">
    <property type="entry name" value="Acrflvin-R"/>
</dbReference>
<feature type="transmembrane region" description="Helical" evidence="1">
    <location>
        <begin position="400"/>
        <end position="424"/>
    </location>
</feature>
<feature type="transmembrane region" description="Helical" evidence="1">
    <location>
        <begin position="445"/>
        <end position="465"/>
    </location>
</feature>
<dbReference type="Gene3D" id="1.20.1640.10">
    <property type="entry name" value="Multidrug efflux transporter AcrB transmembrane domain"/>
    <property type="match status" value="2"/>
</dbReference>
<feature type="transmembrane region" description="Helical" evidence="1">
    <location>
        <begin position="881"/>
        <end position="901"/>
    </location>
</feature>
<dbReference type="PRINTS" id="PR00702">
    <property type="entry name" value="ACRIFLAVINRP"/>
</dbReference>
<dbReference type="Gene3D" id="3.30.70.1440">
    <property type="entry name" value="Multidrug efflux transporter AcrB pore domain"/>
    <property type="match status" value="1"/>
</dbReference>
<evidence type="ECO:0000313" key="3">
    <source>
        <dbReference type="Proteomes" id="UP001217838"/>
    </source>
</evidence>